<evidence type="ECO:0000256" key="6">
    <source>
        <dbReference type="ARBA" id="ARBA00022840"/>
    </source>
</evidence>
<dbReference type="RefSeq" id="WP_311829974.1">
    <property type="nucleotide sequence ID" value="NZ_JARQAJ010000004.1"/>
</dbReference>
<reference evidence="11" key="1">
    <citation type="submission" date="2023-03" db="EMBL/GenBank/DDBJ databases">
        <authorList>
            <person name="Shen W."/>
            <person name="Cai J."/>
        </authorList>
    </citation>
    <scope>NUCLEOTIDE SEQUENCE</scope>
    <source>
        <strain evidence="11">P66-3</strain>
    </source>
</reference>
<dbReference type="EC" id="2.8.1.4" evidence="9"/>
<dbReference type="PANTHER" id="PTHR43209:SF1">
    <property type="entry name" value="TRNA SULFURTRANSFERASE"/>
    <property type="match status" value="1"/>
</dbReference>
<feature type="binding site" evidence="9">
    <location>
        <begin position="183"/>
        <end position="184"/>
    </location>
    <ligand>
        <name>ATP</name>
        <dbReference type="ChEBI" id="CHEBI:30616"/>
    </ligand>
</feature>
<dbReference type="Pfam" id="PF02568">
    <property type="entry name" value="ThiI"/>
    <property type="match status" value="1"/>
</dbReference>
<dbReference type="EMBL" id="JARQAJ010000004">
    <property type="protein sequence ID" value="MDT2759608.1"/>
    <property type="molecule type" value="Genomic_DNA"/>
</dbReference>
<dbReference type="GO" id="GO:0140741">
    <property type="term" value="F:tRNA-uracil-4 sulfurtransferase activity"/>
    <property type="evidence" value="ECO:0007669"/>
    <property type="project" value="UniProtKB-EC"/>
</dbReference>
<keyword evidence="6 9" id="KW-0067">ATP-binding</keyword>
<feature type="domain" description="THUMP" evidence="10">
    <location>
        <begin position="60"/>
        <end position="165"/>
    </location>
</feature>
<dbReference type="CDD" id="cd11716">
    <property type="entry name" value="THUMP_ThiI"/>
    <property type="match status" value="1"/>
</dbReference>
<comment type="caution">
    <text evidence="11">The sequence shown here is derived from an EMBL/GenBank/DDBJ whole genome shotgun (WGS) entry which is preliminary data.</text>
</comment>
<evidence type="ECO:0000256" key="7">
    <source>
        <dbReference type="ARBA" id="ARBA00022884"/>
    </source>
</evidence>
<keyword evidence="2 9" id="KW-0963">Cytoplasm</keyword>
<evidence type="ECO:0000256" key="3">
    <source>
        <dbReference type="ARBA" id="ARBA00022555"/>
    </source>
</evidence>
<dbReference type="CDD" id="cd01712">
    <property type="entry name" value="PPase_ThiI"/>
    <property type="match status" value="1"/>
</dbReference>
<dbReference type="SMART" id="SM00981">
    <property type="entry name" value="THUMP"/>
    <property type="match status" value="1"/>
</dbReference>
<evidence type="ECO:0000256" key="8">
    <source>
        <dbReference type="ARBA" id="ARBA00022977"/>
    </source>
</evidence>
<dbReference type="InterPro" id="IPR049962">
    <property type="entry name" value="THUMP_ThiI"/>
</dbReference>
<comment type="catalytic activity">
    <reaction evidence="9">
        <text>[ThiS sulfur-carrier protein]-C-terminal Gly-Gly-AMP + S-sulfanyl-L-cysteinyl-[cysteine desulfurase] + AH2 = [ThiS sulfur-carrier protein]-C-terminal-Gly-aminoethanethioate + L-cysteinyl-[cysteine desulfurase] + A + AMP + 2 H(+)</text>
        <dbReference type="Rhea" id="RHEA:43340"/>
        <dbReference type="Rhea" id="RHEA-COMP:12157"/>
        <dbReference type="Rhea" id="RHEA-COMP:12158"/>
        <dbReference type="Rhea" id="RHEA-COMP:12910"/>
        <dbReference type="Rhea" id="RHEA-COMP:19908"/>
        <dbReference type="ChEBI" id="CHEBI:13193"/>
        <dbReference type="ChEBI" id="CHEBI:15378"/>
        <dbReference type="ChEBI" id="CHEBI:17499"/>
        <dbReference type="ChEBI" id="CHEBI:29950"/>
        <dbReference type="ChEBI" id="CHEBI:61963"/>
        <dbReference type="ChEBI" id="CHEBI:90618"/>
        <dbReference type="ChEBI" id="CHEBI:232372"/>
        <dbReference type="ChEBI" id="CHEBI:456215"/>
    </reaction>
</comment>
<dbReference type="NCBIfam" id="TIGR00342">
    <property type="entry name" value="tRNA uracil 4-sulfurtransferase ThiI"/>
    <property type="match status" value="1"/>
</dbReference>
<feature type="binding site" evidence="9">
    <location>
        <position position="296"/>
    </location>
    <ligand>
        <name>ATP</name>
        <dbReference type="ChEBI" id="CHEBI:30616"/>
    </ligand>
</feature>
<keyword evidence="5 9" id="KW-0547">Nucleotide-binding</keyword>
<keyword evidence="12" id="KW-1185">Reference proteome</keyword>
<comment type="catalytic activity">
    <reaction evidence="9">
        <text>[ThiI sulfur-carrier protein]-S-sulfanyl-L-cysteine + a uridine in tRNA + 2 reduced [2Fe-2S]-[ferredoxin] + ATP + H(+) = [ThiI sulfur-carrier protein]-L-cysteine + a 4-thiouridine in tRNA + 2 oxidized [2Fe-2S]-[ferredoxin] + AMP + diphosphate</text>
        <dbReference type="Rhea" id="RHEA:24176"/>
        <dbReference type="Rhea" id="RHEA-COMP:10000"/>
        <dbReference type="Rhea" id="RHEA-COMP:10001"/>
        <dbReference type="Rhea" id="RHEA-COMP:13337"/>
        <dbReference type="Rhea" id="RHEA-COMP:13338"/>
        <dbReference type="Rhea" id="RHEA-COMP:13339"/>
        <dbReference type="Rhea" id="RHEA-COMP:13340"/>
        <dbReference type="ChEBI" id="CHEBI:15378"/>
        <dbReference type="ChEBI" id="CHEBI:29950"/>
        <dbReference type="ChEBI" id="CHEBI:30616"/>
        <dbReference type="ChEBI" id="CHEBI:33019"/>
        <dbReference type="ChEBI" id="CHEBI:33737"/>
        <dbReference type="ChEBI" id="CHEBI:33738"/>
        <dbReference type="ChEBI" id="CHEBI:61963"/>
        <dbReference type="ChEBI" id="CHEBI:65315"/>
        <dbReference type="ChEBI" id="CHEBI:136798"/>
        <dbReference type="ChEBI" id="CHEBI:456215"/>
        <dbReference type="EC" id="2.8.1.4"/>
    </reaction>
</comment>
<dbReference type="InterPro" id="IPR050102">
    <property type="entry name" value="tRNA_sulfurtransferase_ThiI"/>
</dbReference>
<name>A0ABU3FAD3_9ENTE</name>
<keyword evidence="3 9" id="KW-0820">tRNA-binding</keyword>
<dbReference type="InterPro" id="IPR049961">
    <property type="entry name" value="ThiI_N"/>
</dbReference>
<comment type="pathway">
    <text evidence="9">Cofactor biosynthesis; thiamine diphosphate biosynthesis.</text>
</comment>
<proteinExistence type="inferred from homology"/>
<feature type="binding site" evidence="9">
    <location>
        <position position="287"/>
    </location>
    <ligand>
        <name>ATP</name>
        <dbReference type="ChEBI" id="CHEBI:30616"/>
    </ligand>
</feature>
<comment type="subcellular location">
    <subcellularLocation>
        <location evidence="1 9">Cytoplasm</location>
    </subcellularLocation>
</comment>
<dbReference type="PROSITE" id="PS51165">
    <property type="entry name" value="THUMP"/>
    <property type="match status" value="1"/>
</dbReference>
<dbReference type="Pfam" id="PF22025">
    <property type="entry name" value="ThiI_fer"/>
    <property type="match status" value="1"/>
</dbReference>
<comment type="similarity">
    <text evidence="9">Belongs to the ThiI family.</text>
</comment>
<dbReference type="Pfam" id="PF02926">
    <property type="entry name" value="THUMP"/>
    <property type="match status" value="1"/>
</dbReference>
<comment type="function">
    <text evidence="9">Catalyzes the ATP-dependent transfer of a sulfur to tRNA to produce 4-thiouridine in position 8 of tRNAs, which functions as a near-UV photosensor. Also catalyzes the transfer of sulfur to the sulfur carrier protein ThiS, forming ThiS-thiocarboxylate. This is a step in the synthesis of thiazole, in the thiamine biosynthesis pathway. The sulfur is donated as persulfide by IscS.</text>
</comment>
<evidence type="ECO:0000256" key="2">
    <source>
        <dbReference type="ARBA" id="ARBA00022490"/>
    </source>
</evidence>
<dbReference type="Proteomes" id="UP001181046">
    <property type="component" value="Unassembled WGS sequence"/>
</dbReference>
<evidence type="ECO:0000259" key="10">
    <source>
        <dbReference type="PROSITE" id="PS51165"/>
    </source>
</evidence>
<sequence length="402" mass="45619">MQYTEIMVRYGELSTKGKNRRTFIMQLAQNVRRALAEFSNLKIHADRDRMHILLNGEDSRLVLPKLEKVFGIQNFSPSIRVDKNLDALKQMAQQIMQEIYTGNETFKITAKRSDHDFELDSQGLQQFLGDAVMDVFPEIKAQMRRPDINLRVEIRRDDAYLSYETIKGAGGLPVGTSGRGMLMLSGGIDSPVAGYLAMKRGVEIEAVHFASPPYTSEQALQKAKDLTEKLTPYVGGIQFIEVPFTEIQEEIKKRSPQGYWMTLTRRMMLRITDAIREMRHGLVIVNGESLGQVASQTLHSMVAINEVTTTPIIRPVVTMDKNEIIELAEKIDTFKLAIQPFEDCCTIFAPPQPKTRPKLEKVLELEERFDIEGLMARCLAGLKIEEIFPEQAEKSGEFADFL</sequence>
<evidence type="ECO:0000313" key="12">
    <source>
        <dbReference type="Proteomes" id="UP001181046"/>
    </source>
</evidence>
<evidence type="ECO:0000256" key="9">
    <source>
        <dbReference type="HAMAP-Rule" id="MF_00021"/>
    </source>
</evidence>
<dbReference type="InterPro" id="IPR004114">
    <property type="entry name" value="THUMP_dom"/>
</dbReference>
<dbReference type="InterPro" id="IPR003720">
    <property type="entry name" value="tRNA_STrfase"/>
</dbReference>
<dbReference type="InterPro" id="IPR020536">
    <property type="entry name" value="ThiI_AANH"/>
</dbReference>
<organism evidence="11 12">
    <name type="scientific">Enterococcus xiangfangensis</name>
    <dbReference type="NCBI Taxonomy" id="1296537"/>
    <lineage>
        <taxon>Bacteria</taxon>
        <taxon>Bacillati</taxon>
        <taxon>Bacillota</taxon>
        <taxon>Bacilli</taxon>
        <taxon>Lactobacillales</taxon>
        <taxon>Enterococcaceae</taxon>
        <taxon>Enterococcus</taxon>
    </lineage>
</organism>
<feature type="binding site" evidence="9">
    <location>
        <position position="265"/>
    </location>
    <ligand>
        <name>ATP</name>
        <dbReference type="ChEBI" id="CHEBI:30616"/>
    </ligand>
</feature>
<evidence type="ECO:0000313" key="11">
    <source>
        <dbReference type="EMBL" id="MDT2759608.1"/>
    </source>
</evidence>
<dbReference type="InterPro" id="IPR014729">
    <property type="entry name" value="Rossmann-like_a/b/a_fold"/>
</dbReference>
<dbReference type="Gene3D" id="3.30.2130.30">
    <property type="match status" value="1"/>
</dbReference>
<evidence type="ECO:0000256" key="1">
    <source>
        <dbReference type="ARBA" id="ARBA00004496"/>
    </source>
</evidence>
<keyword evidence="4 9" id="KW-0808">Transferase</keyword>
<keyword evidence="7 9" id="KW-0694">RNA-binding</keyword>
<dbReference type="HAMAP" id="MF_00021">
    <property type="entry name" value="ThiI"/>
    <property type="match status" value="1"/>
</dbReference>
<dbReference type="SUPFAM" id="SSF52402">
    <property type="entry name" value="Adenine nucleotide alpha hydrolases-like"/>
    <property type="match status" value="1"/>
</dbReference>
<evidence type="ECO:0000256" key="5">
    <source>
        <dbReference type="ARBA" id="ARBA00022741"/>
    </source>
</evidence>
<accession>A0ABU3FAD3</accession>
<dbReference type="SUPFAM" id="SSF143437">
    <property type="entry name" value="THUMP domain-like"/>
    <property type="match status" value="1"/>
</dbReference>
<protein>
    <recommendedName>
        <fullName evidence="9">Probable tRNA sulfurtransferase</fullName>
        <ecNumber evidence="9">2.8.1.4</ecNumber>
    </recommendedName>
    <alternativeName>
        <fullName evidence="9">Sulfur carrier protein ThiS sulfurtransferase</fullName>
    </alternativeName>
    <alternativeName>
        <fullName evidence="9">Thiamine biosynthesis protein ThiI</fullName>
    </alternativeName>
    <alternativeName>
        <fullName evidence="9">tRNA 4-thiouridine synthase</fullName>
    </alternativeName>
</protein>
<dbReference type="Gene3D" id="3.40.50.620">
    <property type="entry name" value="HUPs"/>
    <property type="match status" value="1"/>
</dbReference>
<gene>
    <name evidence="9 11" type="primary">thiI</name>
    <name evidence="11" type="ORF">P7H27_07515</name>
</gene>
<evidence type="ECO:0000256" key="4">
    <source>
        <dbReference type="ARBA" id="ARBA00022679"/>
    </source>
</evidence>
<dbReference type="InterPro" id="IPR054173">
    <property type="entry name" value="ThiI_fer"/>
</dbReference>
<feature type="binding site" evidence="9">
    <location>
        <begin position="208"/>
        <end position="209"/>
    </location>
    <ligand>
        <name>ATP</name>
        <dbReference type="ChEBI" id="CHEBI:30616"/>
    </ligand>
</feature>
<dbReference type="PANTHER" id="PTHR43209">
    <property type="entry name" value="TRNA SULFURTRANSFERASE"/>
    <property type="match status" value="1"/>
</dbReference>
<keyword evidence="8 9" id="KW-0784">Thiamine biosynthesis</keyword>